<name>A0A9J6FRI3_HAELO</name>
<reference evidence="2 3" key="1">
    <citation type="journal article" date="2020" name="Cell">
        <title>Large-Scale Comparative Analyses of Tick Genomes Elucidate Their Genetic Diversity and Vector Capacities.</title>
        <authorList>
            <consortium name="Tick Genome and Microbiome Consortium (TIGMIC)"/>
            <person name="Jia N."/>
            <person name="Wang J."/>
            <person name="Shi W."/>
            <person name="Du L."/>
            <person name="Sun Y."/>
            <person name="Zhan W."/>
            <person name="Jiang J.F."/>
            <person name="Wang Q."/>
            <person name="Zhang B."/>
            <person name="Ji P."/>
            <person name="Bell-Sakyi L."/>
            <person name="Cui X.M."/>
            <person name="Yuan T.T."/>
            <person name="Jiang B.G."/>
            <person name="Yang W.F."/>
            <person name="Lam T.T."/>
            <person name="Chang Q.C."/>
            <person name="Ding S.J."/>
            <person name="Wang X.J."/>
            <person name="Zhu J.G."/>
            <person name="Ruan X.D."/>
            <person name="Zhao L."/>
            <person name="Wei J.T."/>
            <person name="Ye R.Z."/>
            <person name="Que T.C."/>
            <person name="Du C.H."/>
            <person name="Zhou Y.H."/>
            <person name="Cheng J.X."/>
            <person name="Dai P.F."/>
            <person name="Guo W.B."/>
            <person name="Han X.H."/>
            <person name="Huang E.J."/>
            <person name="Li L.F."/>
            <person name="Wei W."/>
            <person name="Gao Y.C."/>
            <person name="Liu J.Z."/>
            <person name="Shao H.Z."/>
            <person name="Wang X."/>
            <person name="Wang C.C."/>
            <person name="Yang T.C."/>
            <person name="Huo Q.B."/>
            <person name="Li W."/>
            <person name="Chen H.Y."/>
            <person name="Chen S.E."/>
            <person name="Zhou L.G."/>
            <person name="Ni X.B."/>
            <person name="Tian J.H."/>
            <person name="Sheng Y."/>
            <person name="Liu T."/>
            <person name="Pan Y.S."/>
            <person name="Xia L.Y."/>
            <person name="Li J."/>
            <person name="Zhao F."/>
            <person name="Cao W.C."/>
        </authorList>
    </citation>
    <scope>NUCLEOTIDE SEQUENCE [LARGE SCALE GENOMIC DNA]</scope>
    <source>
        <strain evidence="2">HaeL-2018</strain>
    </source>
</reference>
<evidence type="ECO:0000313" key="3">
    <source>
        <dbReference type="Proteomes" id="UP000821853"/>
    </source>
</evidence>
<evidence type="ECO:0000313" key="2">
    <source>
        <dbReference type="EMBL" id="KAH9364849.1"/>
    </source>
</evidence>
<feature type="region of interest" description="Disordered" evidence="1">
    <location>
        <begin position="46"/>
        <end position="99"/>
    </location>
</feature>
<organism evidence="2 3">
    <name type="scientific">Haemaphysalis longicornis</name>
    <name type="common">Bush tick</name>
    <dbReference type="NCBI Taxonomy" id="44386"/>
    <lineage>
        <taxon>Eukaryota</taxon>
        <taxon>Metazoa</taxon>
        <taxon>Ecdysozoa</taxon>
        <taxon>Arthropoda</taxon>
        <taxon>Chelicerata</taxon>
        <taxon>Arachnida</taxon>
        <taxon>Acari</taxon>
        <taxon>Parasitiformes</taxon>
        <taxon>Ixodida</taxon>
        <taxon>Ixodoidea</taxon>
        <taxon>Ixodidae</taxon>
        <taxon>Haemaphysalinae</taxon>
        <taxon>Haemaphysalis</taxon>
    </lineage>
</organism>
<proteinExistence type="predicted"/>
<dbReference type="AlphaFoldDB" id="A0A9J6FRI3"/>
<gene>
    <name evidence="2" type="ORF">HPB48_019553</name>
</gene>
<sequence>MERGACSLPVHPGFAKRPCPLAERLETGTHAGDTQRYAKAEKQVNKQRQNLHVRDSPTPHAWLGKPSCESTTQGDGEAEETSKAFREPTMAQGYADTAS</sequence>
<accession>A0A9J6FRI3</accession>
<dbReference type="Proteomes" id="UP000821853">
    <property type="component" value="Chromosome 10"/>
</dbReference>
<dbReference type="VEuPathDB" id="VectorBase:HLOH_058540"/>
<protein>
    <submittedName>
        <fullName evidence="2">Uncharacterized protein</fullName>
    </submittedName>
</protein>
<keyword evidence="3" id="KW-1185">Reference proteome</keyword>
<evidence type="ECO:0000256" key="1">
    <source>
        <dbReference type="SAM" id="MobiDB-lite"/>
    </source>
</evidence>
<dbReference type="EMBL" id="JABSTR010000002">
    <property type="protein sequence ID" value="KAH9364849.1"/>
    <property type="molecule type" value="Genomic_DNA"/>
</dbReference>
<comment type="caution">
    <text evidence="2">The sequence shown here is derived from an EMBL/GenBank/DDBJ whole genome shotgun (WGS) entry which is preliminary data.</text>
</comment>